<keyword evidence="6" id="KW-1185">Reference proteome</keyword>
<dbReference type="AlphaFoldDB" id="A0A2N5DXC0"/>
<dbReference type="UniPathway" id="UPA00232"/>
<evidence type="ECO:0000313" key="5">
    <source>
        <dbReference type="EMBL" id="PLR32017.1"/>
    </source>
</evidence>
<dbReference type="SUPFAM" id="SSF64288">
    <property type="entry name" value="Chorismate lyase-like"/>
    <property type="match status" value="1"/>
</dbReference>
<evidence type="ECO:0000256" key="2">
    <source>
        <dbReference type="ARBA" id="ARBA00022688"/>
    </source>
</evidence>
<dbReference type="GO" id="GO:0006744">
    <property type="term" value="P:ubiquinone biosynthetic process"/>
    <property type="evidence" value="ECO:0007669"/>
    <property type="project" value="UniProtKB-UniRule"/>
</dbReference>
<keyword evidence="3 4" id="KW-0456">Lyase</keyword>
<dbReference type="PANTHER" id="PTHR38683">
    <property type="entry name" value="CHORISMATE PYRUVATE-LYASE"/>
    <property type="match status" value="1"/>
</dbReference>
<dbReference type="OrthoDB" id="9789493at2"/>
<dbReference type="EMBL" id="PJZH01000020">
    <property type="protein sequence ID" value="PLR32017.1"/>
    <property type="molecule type" value="Genomic_DNA"/>
</dbReference>
<gene>
    <name evidence="4" type="primary">ubiC</name>
    <name evidence="5" type="ORF">CYR32_15935</name>
</gene>
<dbReference type="Proteomes" id="UP000234503">
    <property type="component" value="Unassembled WGS sequence"/>
</dbReference>
<keyword evidence="1 4" id="KW-0963">Cytoplasm</keyword>
<dbReference type="Gene3D" id="3.40.1410.10">
    <property type="entry name" value="Chorismate lyase-like"/>
    <property type="match status" value="1"/>
</dbReference>
<evidence type="ECO:0000256" key="1">
    <source>
        <dbReference type="ARBA" id="ARBA00022490"/>
    </source>
</evidence>
<keyword evidence="4" id="KW-0670">Pyruvate</keyword>
<comment type="similarity">
    <text evidence="4">Belongs to the UbiC family.</text>
</comment>
<dbReference type="EC" id="4.1.3.40" evidence="4"/>
<dbReference type="GO" id="GO:0008813">
    <property type="term" value="F:chorismate lyase activity"/>
    <property type="evidence" value="ECO:0007669"/>
    <property type="project" value="UniProtKB-UniRule"/>
</dbReference>
<dbReference type="RefSeq" id="WP_101826145.1">
    <property type="nucleotide sequence ID" value="NZ_PJZH01000020.1"/>
</dbReference>
<accession>A0A2N5DXC0</accession>
<dbReference type="Pfam" id="PF04345">
    <property type="entry name" value="Chor_lyase"/>
    <property type="match status" value="1"/>
</dbReference>
<dbReference type="InterPro" id="IPR028978">
    <property type="entry name" value="Chorismate_lyase_/UTRA_dom_sf"/>
</dbReference>
<comment type="catalytic activity">
    <reaction evidence="4">
        <text>chorismate = 4-hydroxybenzoate + pyruvate</text>
        <dbReference type="Rhea" id="RHEA:16505"/>
        <dbReference type="ChEBI" id="CHEBI:15361"/>
        <dbReference type="ChEBI" id="CHEBI:17879"/>
        <dbReference type="ChEBI" id="CHEBI:29748"/>
        <dbReference type="EC" id="4.1.3.40"/>
    </reaction>
</comment>
<feature type="binding site" evidence="4">
    <location>
        <position position="34"/>
    </location>
    <ligand>
        <name>substrate</name>
    </ligand>
</feature>
<dbReference type="InterPro" id="IPR007440">
    <property type="entry name" value="Chorismate--pyruvate_lyase"/>
</dbReference>
<organism evidence="5 6">
    <name type="scientific">Chimaeribacter coloradensis</name>
    <dbReference type="NCBI Taxonomy" id="2060068"/>
    <lineage>
        <taxon>Bacteria</taxon>
        <taxon>Pseudomonadati</taxon>
        <taxon>Pseudomonadota</taxon>
        <taxon>Gammaproteobacteria</taxon>
        <taxon>Enterobacterales</taxon>
        <taxon>Yersiniaceae</taxon>
        <taxon>Chimaeribacter</taxon>
    </lineage>
</organism>
<dbReference type="GO" id="GO:0005829">
    <property type="term" value="C:cytosol"/>
    <property type="evidence" value="ECO:0007669"/>
    <property type="project" value="TreeGrafter"/>
</dbReference>
<keyword evidence="2 4" id="KW-0831">Ubiquinone biosynthesis</keyword>
<protein>
    <recommendedName>
        <fullName evidence="4">Chorismate pyruvate-lyase</fullName>
        <shortName evidence="4">CL</shortName>
        <shortName evidence="4">CPL</shortName>
        <ecNumber evidence="4">4.1.3.40</ecNumber>
    </recommendedName>
</protein>
<comment type="function">
    <text evidence="4">Removes the pyruvyl group from chorismate, with concomitant aromatization of the ring, to provide 4-hydroxybenzoate (4HB) for the ubiquinone pathway.</text>
</comment>
<comment type="subcellular location">
    <subcellularLocation>
        <location evidence="4">Cytoplasm</location>
    </subcellularLocation>
</comment>
<comment type="subunit">
    <text evidence="4">Monomer.</text>
</comment>
<evidence type="ECO:0000313" key="6">
    <source>
        <dbReference type="Proteomes" id="UP000234503"/>
    </source>
</evidence>
<proteinExistence type="inferred from homology"/>
<reference evidence="5 6" key="1">
    <citation type="submission" date="2017-12" db="EMBL/GenBank/DDBJ databases">
        <title>Characterization of six clinical isolates of Enterochimera gen. nov., a novel genus of the Yersiniaciae family and the three species Enterochimera arupensis sp. nov., Enterochimera coloradensis sp. nov, and Enterochimera californica sp. nov.</title>
        <authorList>
            <person name="Rossi A."/>
            <person name="Fisher M."/>
        </authorList>
    </citation>
    <scope>NUCLEOTIDE SEQUENCE [LARGE SCALE GENOMIC DNA]</scope>
    <source>
        <strain evidence="6">2016-Iso4</strain>
    </source>
</reference>
<feature type="binding site" evidence="4">
    <location>
        <position position="115"/>
    </location>
    <ligand>
        <name>substrate</name>
    </ligand>
</feature>
<name>A0A2N5DXC0_9GAMM</name>
<feature type="binding site" evidence="4">
    <location>
        <position position="162"/>
    </location>
    <ligand>
        <name>substrate</name>
    </ligand>
</feature>
<dbReference type="GO" id="GO:0042866">
    <property type="term" value="P:pyruvate biosynthetic process"/>
    <property type="evidence" value="ECO:0007669"/>
    <property type="project" value="UniProtKB-UniRule"/>
</dbReference>
<dbReference type="HAMAP" id="MF_01632">
    <property type="entry name" value="UbiC"/>
    <property type="match status" value="1"/>
</dbReference>
<dbReference type="PANTHER" id="PTHR38683:SF1">
    <property type="entry name" value="CHORISMATE PYRUVATE-LYASE"/>
    <property type="match status" value="1"/>
</dbReference>
<comment type="pathway">
    <text evidence="4">Cofactor biosynthesis; ubiquinone biosynthesis.</text>
</comment>
<dbReference type="NCBIfam" id="NF008656">
    <property type="entry name" value="PRK11655.1"/>
    <property type="match status" value="1"/>
</dbReference>
<sequence>MPDALLIPASLHWLAPGEPVPPHIADWLGEIGSMTRRFEQHCREVTVQPVREGFVPRAALRPEEADALPDSPRYWLREIVLLGDGVPWLLGRTLIPEETLTGPDRALVDLGTVPLGRYLFGGAALTRDYIHFGLANEGAGGEACWVRRSRLRLSGKPLLLTELFLAEAPVYGAPQPTHQEGR</sequence>
<comment type="caution">
    <text evidence="5">The sequence shown here is derived from an EMBL/GenBank/DDBJ whole genome shotgun (WGS) entry which is preliminary data.</text>
</comment>
<evidence type="ECO:0000256" key="3">
    <source>
        <dbReference type="ARBA" id="ARBA00023239"/>
    </source>
</evidence>
<feature type="binding site" evidence="4">
    <location>
        <position position="77"/>
    </location>
    <ligand>
        <name>substrate</name>
    </ligand>
</feature>
<evidence type="ECO:0000256" key="4">
    <source>
        <dbReference type="HAMAP-Rule" id="MF_01632"/>
    </source>
</evidence>